<evidence type="ECO:0000313" key="4">
    <source>
        <dbReference type="Proteomes" id="UP000093173"/>
    </source>
</evidence>
<dbReference type="Proteomes" id="UP000093173">
    <property type="component" value="Unassembled WGS sequence"/>
</dbReference>
<keyword evidence="1" id="KW-0732">Signal</keyword>
<name>A0A1B9R351_9VIBR</name>
<dbReference type="InterPro" id="IPR002491">
    <property type="entry name" value="ABC_transptr_periplasmic_BD"/>
</dbReference>
<dbReference type="RefSeq" id="WP_065576230.1">
    <property type="nucleotide sequence ID" value="NZ_JBNGCH010000055.1"/>
</dbReference>
<gene>
    <name evidence="3" type="ORF">A6E14_03980</name>
</gene>
<evidence type="ECO:0000313" key="3">
    <source>
        <dbReference type="EMBL" id="OCH78676.1"/>
    </source>
</evidence>
<dbReference type="InterPro" id="IPR050902">
    <property type="entry name" value="ABC_Transporter_SBP"/>
</dbReference>
<dbReference type="EMBL" id="MAJZ01000055">
    <property type="protein sequence ID" value="OCH78676.1"/>
    <property type="molecule type" value="Genomic_DNA"/>
</dbReference>
<comment type="caution">
    <text evidence="3">The sequence shown here is derived from an EMBL/GenBank/DDBJ whole genome shotgun (WGS) entry which is preliminary data.</text>
</comment>
<feature type="chain" id="PRO_5008634883" evidence="1">
    <location>
        <begin position="28"/>
        <end position="291"/>
    </location>
</feature>
<dbReference type="PANTHER" id="PTHR30535">
    <property type="entry name" value="VITAMIN B12-BINDING PROTEIN"/>
    <property type="match status" value="1"/>
</dbReference>
<dbReference type="Gene3D" id="3.40.50.1980">
    <property type="entry name" value="Nitrogenase molybdenum iron protein domain"/>
    <property type="match status" value="2"/>
</dbReference>
<dbReference type="SUPFAM" id="SSF53807">
    <property type="entry name" value="Helical backbone' metal receptor"/>
    <property type="match status" value="1"/>
</dbReference>
<feature type="domain" description="Fe/B12 periplasmic-binding" evidence="2">
    <location>
        <begin position="30"/>
        <end position="286"/>
    </location>
</feature>
<protein>
    <submittedName>
        <fullName evidence="3">Hemin receptor</fullName>
    </submittedName>
</protein>
<dbReference type="AlphaFoldDB" id="A0A1B9R351"/>
<sequence>MTQLFTTFNTVLLLSVFQLSVSFSAHAQERIVSAGANITELFFALNAEDYLVAADSTSKSYLQGTGIAQVGYHRQLSAEGLMALNPTHLIGSPEMGPETTLKLITASNVEVLTLSSENSLSALNQRIDTIAEITGKQQQAEQLKHSVLSDIEFLSQGSLSTPPNVIFLMLSKDRPATAAGTNTPVDTIISLSGAKNPASDMIESYKPLSYEAIIALQPDYILVSERTIESFGGQDNIIKKLPLLAATPAGKNQQIISVPSSALIGGFGLQSIELAKKLNQHFTLNQSITLN</sequence>
<accession>A0A1B9R351</accession>
<dbReference type="PROSITE" id="PS50983">
    <property type="entry name" value="FE_B12_PBP"/>
    <property type="match status" value="1"/>
</dbReference>
<keyword evidence="4" id="KW-1185">Reference proteome</keyword>
<proteinExistence type="predicted"/>
<evidence type="ECO:0000259" key="2">
    <source>
        <dbReference type="PROSITE" id="PS50983"/>
    </source>
</evidence>
<dbReference type="PANTHER" id="PTHR30535:SF4">
    <property type="entry name" value="HEMIN-BINDING PERIPLASMIC PROTEIN HMUT"/>
    <property type="match status" value="1"/>
</dbReference>
<keyword evidence="3" id="KW-0675">Receptor</keyword>
<feature type="signal peptide" evidence="1">
    <location>
        <begin position="1"/>
        <end position="27"/>
    </location>
</feature>
<reference evidence="4" key="1">
    <citation type="submission" date="2016-06" db="EMBL/GenBank/DDBJ databases">
        <authorList>
            <person name="Hehemann J.-H."/>
            <person name="Arevalo P."/>
            <person name="Datta M.S."/>
            <person name="Polz M.F."/>
        </authorList>
    </citation>
    <scope>NUCLEOTIDE SEQUENCE [LARGE SCALE GENOMIC DNA]</scope>
    <source>
        <strain evidence="4">9CSC122</strain>
    </source>
</reference>
<organism evidence="3 4">
    <name type="scientific">Vibrio genomosp. F10</name>
    <dbReference type="NCBI Taxonomy" id="723171"/>
    <lineage>
        <taxon>Bacteria</taxon>
        <taxon>Pseudomonadati</taxon>
        <taxon>Pseudomonadota</taxon>
        <taxon>Gammaproteobacteria</taxon>
        <taxon>Vibrionales</taxon>
        <taxon>Vibrionaceae</taxon>
        <taxon>Vibrio</taxon>
    </lineage>
</organism>
<evidence type="ECO:0000256" key="1">
    <source>
        <dbReference type="SAM" id="SignalP"/>
    </source>
</evidence>
<dbReference type="Pfam" id="PF01497">
    <property type="entry name" value="Peripla_BP_2"/>
    <property type="match status" value="1"/>
</dbReference>